<dbReference type="EC" id="2.7.11.1" evidence="2"/>
<keyword evidence="5" id="KW-0808">Transferase</keyword>
<dbReference type="SUPFAM" id="SSF56112">
    <property type="entry name" value="Protein kinase-like (PK-like)"/>
    <property type="match status" value="1"/>
</dbReference>
<evidence type="ECO:0000256" key="6">
    <source>
        <dbReference type="ARBA" id="ARBA00022741"/>
    </source>
</evidence>
<dbReference type="InterPro" id="IPR017441">
    <property type="entry name" value="Protein_kinase_ATP_BS"/>
</dbReference>
<dbReference type="PANTHER" id="PTHR24347">
    <property type="entry name" value="SERINE/THREONINE-PROTEIN KINASE"/>
    <property type="match status" value="1"/>
</dbReference>
<dbReference type="Proteomes" id="UP000663882">
    <property type="component" value="Unassembled WGS sequence"/>
</dbReference>
<dbReference type="Gene3D" id="3.30.200.20">
    <property type="entry name" value="Phosphorylase Kinase, domain 1"/>
    <property type="match status" value="1"/>
</dbReference>
<evidence type="ECO:0000256" key="5">
    <source>
        <dbReference type="ARBA" id="ARBA00022679"/>
    </source>
</evidence>
<feature type="region of interest" description="Disordered" evidence="12">
    <location>
        <begin position="392"/>
        <end position="416"/>
    </location>
</feature>
<dbReference type="Gene3D" id="1.10.510.10">
    <property type="entry name" value="Transferase(Phosphotransferase) domain 1"/>
    <property type="match status" value="1"/>
</dbReference>
<evidence type="ECO:0000256" key="1">
    <source>
        <dbReference type="ARBA" id="ARBA00006692"/>
    </source>
</evidence>
<dbReference type="PROSITE" id="PS50011">
    <property type="entry name" value="PROTEIN_KINASE_DOM"/>
    <property type="match status" value="1"/>
</dbReference>
<dbReference type="InterPro" id="IPR000719">
    <property type="entry name" value="Prot_kinase_dom"/>
</dbReference>
<dbReference type="InterPro" id="IPR011009">
    <property type="entry name" value="Kinase-like_dom_sf"/>
</dbReference>
<dbReference type="FunFam" id="1.10.510.10:FF:000571">
    <property type="entry name" value="Maternal embryonic leucine zipper kinase"/>
    <property type="match status" value="1"/>
</dbReference>
<keyword evidence="7" id="KW-0418">Kinase</keyword>
<keyword evidence="3" id="KW-0723">Serine/threonine-protein kinase</keyword>
<dbReference type="OrthoDB" id="40902at2759"/>
<reference evidence="14" key="1">
    <citation type="submission" date="2021-02" db="EMBL/GenBank/DDBJ databases">
        <authorList>
            <person name="Nowell W R."/>
        </authorList>
    </citation>
    <scope>NUCLEOTIDE SEQUENCE</scope>
</reference>
<accession>A0A815EEE9</accession>
<keyword evidence="4" id="KW-0597">Phosphoprotein</keyword>
<dbReference type="SMART" id="SM00220">
    <property type="entry name" value="S_TKc"/>
    <property type="match status" value="1"/>
</dbReference>
<dbReference type="PROSITE" id="PS00107">
    <property type="entry name" value="PROTEIN_KINASE_ATP"/>
    <property type="match status" value="1"/>
</dbReference>
<dbReference type="EMBL" id="CAJNOO010002984">
    <property type="protein sequence ID" value="CAF1310716.1"/>
    <property type="molecule type" value="Genomic_DNA"/>
</dbReference>
<evidence type="ECO:0000256" key="7">
    <source>
        <dbReference type="ARBA" id="ARBA00022777"/>
    </source>
</evidence>
<evidence type="ECO:0000313" key="14">
    <source>
        <dbReference type="EMBL" id="CAF1310716.1"/>
    </source>
</evidence>
<dbReference type="GO" id="GO:0004674">
    <property type="term" value="F:protein serine/threonine kinase activity"/>
    <property type="evidence" value="ECO:0007669"/>
    <property type="project" value="UniProtKB-KW"/>
</dbReference>
<name>A0A815EEE9_9BILA</name>
<evidence type="ECO:0000259" key="13">
    <source>
        <dbReference type="PROSITE" id="PS50011"/>
    </source>
</evidence>
<keyword evidence="8 11" id="KW-0067">ATP-binding</keyword>
<protein>
    <recommendedName>
        <fullName evidence="2">non-specific serine/threonine protein kinase</fullName>
        <ecNumber evidence="2">2.7.11.1</ecNumber>
    </recommendedName>
</protein>
<evidence type="ECO:0000256" key="9">
    <source>
        <dbReference type="ARBA" id="ARBA00047899"/>
    </source>
</evidence>
<evidence type="ECO:0000256" key="4">
    <source>
        <dbReference type="ARBA" id="ARBA00022553"/>
    </source>
</evidence>
<comment type="catalytic activity">
    <reaction evidence="9">
        <text>L-threonyl-[protein] + ATP = O-phospho-L-threonyl-[protein] + ADP + H(+)</text>
        <dbReference type="Rhea" id="RHEA:46608"/>
        <dbReference type="Rhea" id="RHEA-COMP:11060"/>
        <dbReference type="Rhea" id="RHEA-COMP:11605"/>
        <dbReference type="ChEBI" id="CHEBI:15378"/>
        <dbReference type="ChEBI" id="CHEBI:30013"/>
        <dbReference type="ChEBI" id="CHEBI:30616"/>
        <dbReference type="ChEBI" id="CHEBI:61977"/>
        <dbReference type="ChEBI" id="CHEBI:456216"/>
        <dbReference type="EC" id="2.7.11.1"/>
    </reaction>
</comment>
<evidence type="ECO:0000256" key="8">
    <source>
        <dbReference type="ARBA" id="ARBA00022840"/>
    </source>
</evidence>
<evidence type="ECO:0000256" key="11">
    <source>
        <dbReference type="PROSITE-ProRule" id="PRU10141"/>
    </source>
</evidence>
<gene>
    <name evidence="14" type="ORF">RFH988_LOCUS30232</name>
</gene>
<evidence type="ECO:0000256" key="10">
    <source>
        <dbReference type="ARBA" id="ARBA00048679"/>
    </source>
</evidence>
<evidence type="ECO:0000256" key="2">
    <source>
        <dbReference type="ARBA" id="ARBA00012513"/>
    </source>
</evidence>
<feature type="compositionally biased region" description="Polar residues" evidence="12">
    <location>
        <begin position="402"/>
        <end position="416"/>
    </location>
</feature>
<sequence length="416" mass="47517">MGLRDLFRRHKKENRAPPSTTKNEKSNAQQQQKRKVPGIKPIDFNAAVPEGISEKYRQFPFPTRRNDITNEYDLSEESLGVGINGKVLTCWHRATKRKCALKIIKDSDKARREVILHKKASEGCVYIVQILDVYENMFESNRCLYIVMECMDGGELFNRIRNRRDKPYTEREAANIILMIAKSVAHLHHMDTAHRDLKPENLLFSNTSEGALLKLTDFGFAKEGNNEKLPLMTPCYTPYYVAPEILSNNKYDKACDIWSMGVIMYILLCGYPPFFSAHGGTISAGMKSKIKAGEYKFPKAEWKNVSQEAKSLIEKMLTVDPDARVTIDWILRCSWLIGTVPETPIDIRSMLDSENCEQMRIEIAAANHAQRRADADDDENINLLTHSNSRIARRAAKRQRQSTTENVTSPLSQIDE</sequence>
<feature type="region of interest" description="Disordered" evidence="12">
    <location>
        <begin position="1"/>
        <end position="37"/>
    </location>
</feature>
<dbReference type="FunFam" id="3.30.200.20:FF:000156">
    <property type="entry name" value="MAP kinase-activated protein kinase 3"/>
    <property type="match status" value="1"/>
</dbReference>
<evidence type="ECO:0000256" key="3">
    <source>
        <dbReference type="ARBA" id="ARBA00022527"/>
    </source>
</evidence>
<dbReference type="AlphaFoldDB" id="A0A815EEE9"/>
<dbReference type="Pfam" id="PF00069">
    <property type="entry name" value="Pkinase"/>
    <property type="match status" value="1"/>
</dbReference>
<proteinExistence type="inferred from homology"/>
<dbReference type="GO" id="GO:0005524">
    <property type="term" value="F:ATP binding"/>
    <property type="evidence" value="ECO:0007669"/>
    <property type="project" value="UniProtKB-UniRule"/>
</dbReference>
<comment type="similarity">
    <text evidence="1">Belongs to the protein kinase superfamily. CAMK Ser/Thr protein kinase family.</text>
</comment>
<feature type="binding site" evidence="11">
    <location>
        <position position="102"/>
    </location>
    <ligand>
        <name>ATP</name>
        <dbReference type="ChEBI" id="CHEBI:30616"/>
    </ligand>
</feature>
<feature type="domain" description="Protein kinase" evidence="13">
    <location>
        <begin position="73"/>
        <end position="336"/>
    </location>
</feature>
<keyword evidence="6 11" id="KW-0547">Nucleotide-binding</keyword>
<organism evidence="14 15">
    <name type="scientific">Rotaria sordida</name>
    <dbReference type="NCBI Taxonomy" id="392033"/>
    <lineage>
        <taxon>Eukaryota</taxon>
        <taxon>Metazoa</taxon>
        <taxon>Spiralia</taxon>
        <taxon>Gnathifera</taxon>
        <taxon>Rotifera</taxon>
        <taxon>Eurotatoria</taxon>
        <taxon>Bdelloidea</taxon>
        <taxon>Philodinida</taxon>
        <taxon>Philodinidae</taxon>
        <taxon>Rotaria</taxon>
    </lineage>
</organism>
<evidence type="ECO:0000313" key="15">
    <source>
        <dbReference type="Proteomes" id="UP000663882"/>
    </source>
</evidence>
<feature type="compositionally biased region" description="Polar residues" evidence="12">
    <location>
        <begin position="17"/>
        <end position="31"/>
    </location>
</feature>
<comment type="caution">
    <text evidence="14">The sequence shown here is derived from an EMBL/GenBank/DDBJ whole genome shotgun (WGS) entry which is preliminary data.</text>
</comment>
<evidence type="ECO:0000256" key="12">
    <source>
        <dbReference type="SAM" id="MobiDB-lite"/>
    </source>
</evidence>
<comment type="catalytic activity">
    <reaction evidence="10">
        <text>L-seryl-[protein] + ATP = O-phospho-L-seryl-[protein] + ADP + H(+)</text>
        <dbReference type="Rhea" id="RHEA:17989"/>
        <dbReference type="Rhea" id="RHEA-COMP:9863"/>
        <dbReference type="Rhea" id="RHEA-COMP:11604"/>
        <dbReference type="ChEBI" id="CHEBI:15378"/>
        <dbReference type="ChEBI" id="CHEBI:29999"/>
        <dbReference type="ChEBI" id="CHEBI:30616"/>
        <dbReference type="ChEBI" id="CHEBI:83421"/>
        <dbReference type="ChEBI" id="CHEBI:456216"/>
        <dbReference type="EC" id="2.7.11.1"/>
    </reaction>
</comment>